<keyword evidence="2" id="KW-0472">Membrane</keyword>
<dbReference type="Proteomes" id="UP000544110">
    <property type="component" value="Unassembled WGS sequence"/>
</dbReference>
<comment type="caution">
    <text evidence="3">The sequence shown here is derived from an EMBL/GenBank/DDBJ whole genome shotgun (WGS) entry which is preliminary data.</text>
</comment>
<sequence length="98" mass="9902">MSDPLAAPPPGAGGRSGPAAPASPWSFAGMVGLAAVLFLDVASVTFLPGWAVVALVVVWVVLLVQACRWFVRRPRGVAALAGAGLAAWVVAWLAVVLG</sequence>
<keyword evidence="2" id="KW-0812">Transmembrane</keyword>
<evidence type="ECO:0000256" key="2">
    <source>
        <dbReference type="SAM" id="Phobius"/>
    </source>
</evidence>
<gene>
    <name evidence="3" type="ORF">BJ989_001911</name>
</gene>
<feature type="transmembrane region" description="Helical" evidence="2">
    <location>
        <begin position="78"/>
        <end position="97"/>
    </location>
</feature>
<feature type="transmembrane region" description="Helical" evidence="2">
    <location>
        <begin position="50"/>
        <end position="71"/>
    </location>
</feature>
<accession>A0A7Y9RVV3</accession>
<dbReference type="RefSeq" id="WP_246283423.1">
    <property type="nucleotide sequence ID" value="NZ_JACCAC010000001.1"/>
</dbReference>
<dbReference type="EMBL" id="JACCAC010000001">
    <property type="protein sequence ID" value="NYG55607.1"/>
    <property type="molecule type" value="Genomic_DNA"/>
</dbReference>
<feature type="region of interest" description="Disordered" evidence="1">
    <location>
        <begin position="1"/>
        <end position="20"/>
    </location>
</feature>
<reference evidence="3 4" key="1">
    <citation type="submission" date="2020-07" db="EMBL/GenBank/DDBJ databases">
        <title>Sequencing the genomes of 1000 actinobacteria strains.</title>
        <authorList>
            <person name="Klenk H.-P."/>
        </authorList>
    </citation>
    <scope>NUCLEOTIDE SEQUENCE [LARGE SCALE GENOMIC DNA]</scope>
    <source>
        <strain evidence="3 4">DSM 24552</strain>
    </source>
</reference>
<protein>
    <submittedName>
        <fullName evidence="3">Uncharacterized protein</fullName>
    </submittedName>
</protein>
<keyword evidence="4" id="KW-1185">Reference proteome</keyword>
<evidence type="ECO:0000256" key="1">
    <source>
        <dbReference type="SAM" id="MobiDB-lite"/>
    </source>
</evidence>
<evidence type="ECO:0000313" key="3">
    <source>
        <dbReference type="EMBL" id="NYG55607.1"/>
    </source>
</evidence>
<name>A0A7Y9RVV3_9ACTN</name>
<feature type="compositionally biased region" description="Pro residues" evidence="1">
    <location>
        <begin position="1"/>
        <end position="11"/>
    </location>
</feature>
<dbReference type="AlphaFoldDB" id="A0A7Y9RVV3"/>
<keyword evidence="2" id="KW-1133">Transmembrane helix</keyword>
<organism evidence="3 4">
    <name type="scientific">Nocardioides perillae</name>
    <dbReference type="NCBI Taxonomy" id="1119534"/>
    <lineage>
        <taxon>Bacteria</taxon>
        <taxon>Bacillati</taxon>
        <taxon>Actinomycetota</taxon>
        <taxon>Actinomycetes</taxon>
        <taxon>Propionibacteriales</taxon>
        <taxon>Nocardioidaceae</taxon>
        <taxon>Nocardioides</taxon>
    </lineage>
</organism>
<evidence type="ECO:0000313" key="4">
    <source>
        <dbReference type="Proteomes" id="UP000544110"/>
    </source>
</evidence>
<proteinExistence type="predicted"/>